<feature type="transmembrane region" description="Helical" evidence="2">
    <location>
        <begin position="594"/>
        <end position="619"/>
    </location>
</feature>
<feature type="transmembrane region" description="Helical" evidence="2">
    <location>
        <begin position="1089"/>
        <end position="1112"/>
    </location>
</feature>
<sequence>MNFRNLSAWSIRNPVIPLVMFTALLFAGIVSFLRMDVTNNPDVEFPAVIVSISQPGAAPTEIENQITQRIESSMRSINGVNSLQSTASEGNSRTFVEFEIGTDIIEAVNEVETAVASVRGSLPDGILEPRVQKVNVAGEAIGYIAVEADDMTIEQLSWFVDDTVAKRLLKIEGMAEVQRFGGVDREIEVILDPAKMQALGVTASQINSVLRLANVDAAGGLAEVGGTRQSLRVLGSDATAYALSQRQIQLGGGRTIRLADVATVRDGTSERTSISEVGDREVVNFFMNRATGSSDLAVYEAALAEMDKIEAETDGVRFIKMFTSTTYTDGQYKSSMSALIEGAVLAIVVVFLFLRDWRATFISAVAIPLSAIPTFFFMDLLGFNLNFLSLLALGLVAGVLVDDAIVEIENIVRHMRMGKTAYQASIDAADEIGLPVVATSFCIVAVFLPVGLMPGISGQFFQNFGLTVVVAVLMSLAVARMITPLMAAYFLSAKGHATHGEGPMMDRYMSVLGWTLNRGKMRDRRAGLESPKLRFVYSIGLLLTVIILLATTAIAMFQSFAFVSGFNIPTNVADAVSSDPNSTLHFLTSKLFDIVLLLLVSLIAFVAGWAAFKLIELLAKVGGKFGQSVKYLAARFYDHRIWMLGMGWFSLLVTILLFGQIPGQFQPTIDDENSTVEIEMVPGTTLAGTKVVSDRVYAMLEQQPEVDRMLQRINVGSSTLFIKLRDDRTRSSIEFERELAPQLANFADARVRFRSQSGGFGSGRDLTVMLAGSDPDLLDQTAATLVEQMKGLDNLVAPRISADLNRPEIIITPREQIAAELGISTIALSQTIRIATLGEIEQNAARFSLSDRQIPIRVKLSEDARSSMTTIENLPVQTASGGTVPLSRVADISFGSGPTAIQRYNQNRRVLVGADLASGVLKGEAQQQIDALPVLQELPTGVIRDVVGEDEWQQELIQNLIIAIIAGVLLVFACLVLLYKRLMSPLVNMTSLALAPLGGILLIWLVGMAQSMPVYIGILLLLGIVSKNSILLIDFAIEEMARGTSKLEAIMEAGHKRAQPIVMTTVAMTAGMVPTAISLTGDGAWRQPMGIVVIGGLILSTLLTLVIVPAGFSLADGFERRVGPWLRERMLTYKPGDDTKPYGPGETTPDVPFPGSPAGGAIPANRIPPGAEPAE</sequence>
<dbReference type="InterPro" id="IPR001036">
    <property type="entry name" value="Acrflvin-R"/>
</dbReference>
<feature type="transmembrane region" description="Helical" evidence="2">
    <location>
        <begin position="336"/>
        <end position="354"/>
    </location>
</feature>
<keyword evidence="2" id="KW-0472">Membrane</keyword>
<dbReference type="SUPFAM" id="SSF82866">
    <property type="entry name" value="Multidrug efflux transporter AcrB transmembrane domain"/>
    <property type="match status" value="2"/>
</dbReference>
<dbReference type="GO" id="GO:0005886">
    <property type="term" value="C:plasma membrane"/>
    <property type="evidence" value="ECO:0007669"/>
    <property type="project" value="TreeGrafter"/>
</dbReference>
<feature type="transmembrane region" description="Helical" evidence="2">
    <location>
        <begin position="361"/>
        <end position="381"/>
    </location>
</feature>
<feature type="region of interest" description="Disordered" evidence="1">
    <location>
        <begin position="1133"/>
        <end position="1175"/>
    </location>
</feature>
<dbReference type="Gene3D" id="3.30.70.1430">
    <property type="entry name" value="Multidrug efflux transporter AcrB pore domain"/>
    <property type="match status" value="1"/>
</dbReference>
<feature type="transmembrane region" description="Helical" evidence="2">
    <location>
        <begin position="15"/>
        <end position="33"/>
    </location>
</feature>
<feature type="transmembrane region" description="Helical" evidence="2">
    <location>
        <begin position="464"/>
        <end position="491"/>
    </location>
</feature>
<keyword evidence="2" id="KW-0812">Transmembrane</keyword>
<evidence type="ECO:0000313" key="3">
    <source>
        <dbReference type="EMBL" id="TRD11436.1"/>
    </source>
</evidence>
<keyword evidence="2" id="KW-1133">Transmembrane helix</keyword>
<comment type="caution">
    <text evidence="3">The sequence shown here is derived from an EMBL/GenBank/DDBJ whole genome shotgun (WGS) entry which is preliminary data.</text>
</comment>
<evidence type="ECO:0000256" key="1">
    <source>
        <dbReference type="SAM" id="MobiDB-lite"/>
    </source>
</evidence>
<evidence type="ECO:0000313" key="4">
    <source>
        <dbReference type="Proteomes" id="UP000316343"/>
    </source>
</evidence>
<dbReference type="GO" id="GO:0042910">
    <property type="term" value="F:xenobiotic transmembrane transporter activity"/>
    <property type="evidence" value="ECO:0007669"/>
    <property type="project" value="TreeGrafter"/>
</dbReference>
<dbReference type="Gene3D" id="1.20.1640.10">
    <property type="entry name" value="Multidrug efflux transporter AcrB transmembrane domain"/>
    <property type="match status" value="2"/>
</dbReference>
<dbReference type="SUPFAM" id="SSF82714">
    <property type="entry name" value="Multidrug efflux transporter AcrB TolC docking domain, DN and DC subdomains"/>
    <property type="match status" value="2"/>
</dbReference>
<feature type="transmembrane region" description="Helical" evidence="2">
    <location>
        <begin position="1058"/>
        <end position="1077"/>
    </location>
</feature>
<dbReference type="Gene3D" id="3.30.2090.10">
    <property type="entry name" value="Multidrug efflux transporter AcrB TolC docking domain, DN and DC subdomains"/>
    <property type="match status" value="2"/>
</dbReference>
<feature type="transmembrane region" description="Helical" evidence="2">
    <location>
        <begin position="640"/>
        <end position="659"/>
    </location>
</feature>
<feature type="transmembrane region" description="Helical" evidence="2">
    <location>
        <begin position="432"/>
        <end position="452"/>
    </location>
</feature>
<dbReference type="EMBL" id="VHJK01000001">
    <property type="protein sequence ID" value="TRD11436.1"/>
    <property type="molecule type" value="Genomic_DNA"/>
</dbReference>
<name>A0A547PBB7_9SPHN</name>
<evidence type="ECO:0000256" key="2">
    <source>
        <dbReference type="SAM" id="Phobius"/>
    </source>
</evidence>
<dbReference type="SUPFAM" id="SSF82693">
    <property type="entry name" value="Multidrug efflux transporter AcrB pore domain, PN1, PN2, PC1 and PC2 subdomains"/>
    <property type="match status" value="3"/>
</dbReference>
<proteinExistence type="predicted"/>
<feature type="transmembrane region" description="Helical" evidence="2">
    <location>
        <begin position="1012"/>
        <end position="1037"/>
    </location>
</feature>
<reference evidence="3 4" key="1">
    <citation type="submission" date="2019-06" db="EMBL/GenBank/DDBJ databases">
        <title>Erythrobacter insulae sp. nov., isolated from a tidal flat.</title>
        <authorList>
            <person name="Yoon J.-H."/>
        </authorList>
    </citation>
    <scope>NUCLEOTIDE SEQUENCE [LARGE SCALE GENOMIC DNA]</scope>
    <source>
        <strain evidence="3 4">JBTF-M21</strain>
    </source>
</reference>
<feature type="transmembrane region" description="Helical" evidence="2">
    <location>
        <begin position="535"/>
        <end position="557"/>
    </location>
</feature>
<dbReference type="PANTHER" id="PTHR32063:SF77">
    <property type="entry name" value="ACR FAMILY TRANSPORT PROTEIN"/>
    <property type="match status" value="1"/>
</dbReference>
<gene>
    <name evidence="3" type="ORF">FGU71_05905</name>
</gene>
<dbReference type="PANTHER" id="PTHR32063">
    <property type="match status" value="1"/>
</dbReference>
<dbReference type="InterPro" id="IPR027463">
    <property type="entry name" value="AcrB_DN_DC_subdom"/>
</dbReference>
<dbReference type="RefSeq" id="WP_142787701.1">
    <property type="nucleotide sequence ID" value="NZ_VHJK01000001.1"/>
</dbReference>
<dbReference type="OrthoDB" id="9806532at2"/>
<feature type="transmembrane region" description="Helical" evidence="2">
    <location>
        <begin position="387"/>
        <end position="412"/>
    </location>
</feature>
<dbReference type="PRINTS" id="PR00702">
    <property type="entry name" value="ACRIFLAVINRP"/>
</dbReference>
<dbReference type="AlphaFoldDB" id="A0A547PBB7"/>
<protein>
    <submittedName>
        <fullName evidence="3">Efflux RND transporter permease subunit</fullName>
    </submittedName>
</protein>
<dbReference type="Proteomes" id="UP000316343">
    <property type="component" value="Unassembled WGS sequence"/>
</dbReference>
<organism evidence="3 4">
    <name type="scientific">Erythrobacter insulae</name>
    <dbReference type="NCBI Taxonomy" id="2584124"/>
    <lineage>
        <taxon>Bacteria</taxon>
        <taxon>Pseudomonadati</taxon>
        <taxon>Pseudomonadota</taxon>
        <taxon>Alphaproteobacteria</taxon>
        <taxon>Sphingomonadales</taxon>
        <taxon>Erythrobacteraceae</taxon>
        <taxon>Erythrobacter/Porphyrobacter group</taxon>
        <taxon>Erythrobacter</taxon>
    </lineage>
</organism>
<accession>A0A547PBB7</accession>
<keyword evidence="4" id="KW-1185">Reference proteome</keyword>
<feature type="transmembrane region" description="Helical" evidence="2">
    <location>
        <begin position="986"/>
        <end position="1006"/>
    </location>
</feature>
<dbReference type="Pfam" id="PF00873">
    <property type="entry name" value="ACR_tran"/>
    <property type="match status" value="2"/>
</dbReference>
<feature type="transmembrane region" description="Helical" evidence="2">
    <location>
        <begin position="960"/>
        <end position="979"/>
    </location>
</feature>